<evidence type="ECO:0000313" key="2">
    <source>
        <dbReference type="EMBL" id="TPG13712.1"/>
    </source>
</evidence>
<dbReference type="RefSeq" id="WP_140869189.1">
    <property type="nucleotide sequence ID" value="NZ_RCZK01000003.1"/>
</dbReference>
<gene>
    <name evidence="2" type="ORF">EAH84_05930</name>
</gene>
<dbReference type="Gene3D" id="3.10.129.10">
    <property type="entry name" value="Hotdog Thioesterase"/>
    <property type="match status" value="1"/>
</dbReference>
<name>A0A502CLT0_9SPHN</name>
<dbReference type="AlphaFoldDB" id="A0A502CLT0"/>
<dbReference type="Pfam" id="PF03061">
    <property type="entry name" value="4HBT"/>
    <property type="match status" value="1"/>
</dbReference>
<dbReference type="InterPro" id="IPR029069">
    <property type="entry name" value="HotDog_dom_sf"/>
</dbReference>
<dbReference type="Proteomes" id="UP000318413">
    <property type="component" value="Unassembled WGS sequence"/>
</dbReference>
<evidence type="ECO:0000313" key="3">
    <source>
        <dbReference type="Proteomes" id="UP000318413"/>
    </source>
</evidence>
<organism evidence="2 3">
    <name type="scientific">Sphingomonas oligophenolica</name>
    <dbReference type="NCBI Taxonomy" id="301154"/>
    <lineage>
        <taxon>Bacteria</taxon>
        <taxon>Pseudomonadati</taxon>
        <taxon>Pseudomonadota</taxon>
        <taxon>Alphaproteobacteria</taxon>
        <taxon>Sphingomonadales</taxon>
        <taxon>Sphingomonadaceae</taxon>
        <taxon>Sphingomonas</taxon>
    </lineage>
</organism>
<feature type="domain" description="Thioesterase" evidence="1">
    <location>
        <begin position="37"/>
        <end position="123"/>
    </location>
</feature>
<sequence>MKLPPYADVLKAEVERDADGAPILVMPFHDDVVGRPGFLQGGAISGLLEVAAIAALQYALEGEGDNEGGDEGGGAARIKPINVTIDFMRGGRDKTTYASGTITRLGNRVANVVATAWQDDPAKPISAARMNYLIVRD</sequence>
<dbReference type="EMBL" id="RCZK01000003">
    <property type="protein sequence ID" value="TPG13712.1"/>
    <property type="molecule type" value="Genomic_DNA"/>
</dbReference>
<reference evidence="2 3" key="1">
    <citation type="journal article" date="2019" name="Environ. Microbiol.">
        <title>Species interactions and distinct microbial communities in high Arctic permafrost affected cryosols are associated with the CH4 and CO2 gas fluxes.</title>
        <authorList>
            <person name="Altshuler I."/>
            <person name="Hamel J."/>
            <person name="Turney S."/>
            <person name="Magnuson E."/>
            <person name="Levesque R."/>
            <person name="Greer C."/>
            <person name="Whyte L.G."/>
        </authorList>
    </citation>
    <scope>NUCLEOTIDE SEQUENCE [LARGE SCALE GENOMIC DNA]</scope>
    <source>
        <strain evidence="2 3">S5.1</strain>
    </source>
</reference>
<proteinExistence type="predicted"/>
<dbReference type="GO" id="GO:0016790">
    <property type="term" value="F:thiolester hydrolase activity"/>
    <property type="evidence" value="ECO:0007669"/>
    <property type="project" value="UniProtKB-ARBA"/>
</dbReference>
<protein>
    <submittedName>
        <fullName evidence="2">PaaI family thioesterase</fullName>
    </submittedName>
</protein>
<dbReference type="OrthoDB" id="9813158at2"/>
<dbReference type="SUPFAM" id="SSF54637">
    <property type="entry name" value="Thioesterase/thiol ester dehydrase-isomerase"/>
    <property type="match status" value="1"/>
</dbReference>
<dbReference type="InterPro" id="IPR006683">
    <property type="entry name" value="Thioestr_dom"/>
</dbReference>
<evidence type="ECO:0000259" key="1">
    <source>
        <dbReference type="Pfam" id="PF03061"/>
    </source>
</evidence>
<comment type="caution">
    <text evidence="2">The sequence shown here is derived from an EMBL/GenBank/DDBJ whole genome shotgun (WGS) entry which is preliminary data.</text>
</comment>
<accession>A0A502CLT0</accession>
<dbReference type="CDD" id="cd03443">
    <property type="entry name" value="PaaI_thioesterase"/>
    <property type="match status" value="1"/>
</dbReference>
<keyword evidence="3" id="KW-1185">Reference proteome</keyword>